<proteinExistence type="predicted"/>
<evidence type="ECO:0000313" key="2">
    <source>
        <dbReference type="EMBL" id="QKJ29340.1"/>
    </source>
</evidence>
<dbReference type="RefSeq" id="WP_173414034.1">
    <property type="nucleotide sequence ID" value="NZ_CP054139.1"/>
</dbReference>
<feature type="signal peptide" evidence="1">
    <location>
        <begin position="1"/>
        <end position="18"/>
    </location>
</feature>
<organism evidence="2 3">
    <name type="scientific">Mucilaginibacter mali</name>
    <dbReference type="NCBI Taxonomy" id="2740462"/>
    <lineage>
        <taxon>Bacteria</taxon>
        <taxon>Pseudomonadati</taxon>
        <taxon>Bacteroidota</taxon>
        <taxon>Sphingobacteriia</taxon>
        <taxon>Sphingobacteriales</taxon>
        <taxon>Sphingobacteriaceae</taxon>
        <taxon>Mucilaginibacter</taxon>
    </lineage>
</organism>
<sequence>MKYLCLLTLILLTGCSSCGNKTEMPNLPAADLLQAGNVKALVAKNHQNLRGVDGDFESFKEYLNGLKDDDAASIPYAMDYIKTCLPSDMAGRDSVVLLFNVKFFKITNFISSKLETRYAAMVKLYDGEPQSAKLRIFKNNLKTCGIGIFQTEGNCYLDVLPDYFYTNFKNRVSAGVKEYLNIRRVELAQGFSEDAGLLISYRQLYQRVKRWEKYMKTYPTSVYRNEAENYYTTYLETLLTGMDNSPVFEGFSETLSPEVKAIYEQAILRDPESPSSKIITYYYGLLSRNDFRRNDSIPIFLNEHKLSNMSGIQPDTR</sequence>
<keyword evidence="1" id="KW-0732">Signal</keyword>
<gene>
    <name evidence="2" type="ORF">HQ865_06075</name>
</gene>
<feature type="chain" id="PRO_5028978214" evidence="1">
    <location>
        <begin position="19"/>
        <end position="317"/>
    </location>
</feature>
<dbReference type="PROSITE" id="PS51257">
    <property type="entry name" value="PROKAR_LIPOPROTEIN"/>
    <property type="match status" value="1"/>
</dbReference>
<dbReference type="EMBL" id="CP054139">
    <property type="protein sequence ID" value="QKJ29340.1"/>
    <property type="molecule type" value="Genomic_DNA"/>
</dbReference>
<dbReference type="AlphaFoldDB" id="A0A7D4UNU0"/>
<evidence type="ECO:0000313" key="3">
    <source>
        <dbReference type="Proteomes" id="UP000505355"/>
    </source>
</evidence>
<protein>
    <submittedName>
        <fullName evidence="2">Uncharacterized protein</fullName>
    </submittedName>
</protein>
<dbReference type="Proteomes" id="UP000505355">
    <property type="component" value="Chromosome"/>
</dbReference>
<reference evidence="2 3" key="1">
    <citation type="submission" date="2020-05" db="EMBL/GenBank/DDBJ databases">
        <title>Mucilaginibacter mali sp. nov.</title>
        <authorList>
            <person name="Kim H.S."/>
            <person name="Lee K.C."/>
            <person name="Suh M.K."/>
            <person name="Kim J.-S."/>
            <person name="Han K.-I."/>
            <person name="Eom M.K."/>
            <person name="Shin Y.K."/>
            <person name="Lee J.-S."/>
        </authorList>
    </citation>
    <scope>NUCLEOTIDE SEQUENCE [LARGE SCALE GENOMIC DNA]</scope>
    <source>
        <strain evidence="2 3">G2-14</strain>
    </source>
</reference>
<name>A0A7D4UNU0_9SPHI</name>
<accession>A0A7D4UNU0</accession>
<evidence type="ECO:0000256" key="1">
    <source>
        <dbReference type="SAM" id="SignalP"/>
    </source>
</evidence>
<keyword evidence="3" id="KW-1185">Reference proteome</keyword>
<dbReference type="KEGG" id="mmab:HQ865_06075"/>